<evidence type="ECO:0000256" key="2">
    <source>
        <dbReference type="ARBA" id="ARBA00022443"/>
    </source>
</evidence>
<evidence type="ECO:0000256" key="3">
    <source>
        <dbReference type="ARBA" id="ARBA00023054"/>
    </source>
</evidence>
<dbReference type="SMART" id="SM00326">
    <property type="entry name" value="SH3"/>
    <property type="match status" value="1"/>
</dbReference>
<dbReference type="InterPro" id="IPR007223">
    <property type="entry name" value="Peroxin-13_N"/>
</dbReference>
<dbReference type="Proteomes" id="UP000030755">
    <property type="component" value="Unassembled WGS sequence"/>
</dbReference>
<dbReference type="InterPro" id="IPR050384">
    <property type="entry name" value="Endophilin_SH3RF"/>
</dbReference>
<evidence type="ECO:0000256" key="1">
    <source>
        <dbReference type="ARBA" id="ARBA00004170"/>
    </source>
</evidence>
<dbReference type="EMBL" id="KE561067">
    <property type="protein sequence ID" value="EPZ33306.1"/>
    <property type="molecule type" value="Genomic_DNA"/>
</dbReference>
<evidence type="ECO:0000256" key="6">
    <source>
        <dbReference type="SAM" id="MobiDB-lite"/>
    </source>
</evidence>
<dbReference type="InterPro" id="IPR036028">
    <property type="entry name" value="SH3-like_dom_sf"/>
</dbReference>
<comment type="subcellular location">
    <subcellularLocation>
        <location evidence="1">Membrane</location>
        <topology evidence="1">Peripheral membrane protein</topology>
    </subcellularLocation>
</comment>
<dbReference type="STRING" id="988480.A0A075ASP5"/>
<dbReference type="SUPFAM" id="SSF50044">
    <property type="entry name" value="SH3-domain"/>
    <property type="match status" value="1"/>
</dbReference>
<feature type="compositionally biased region" description="Polar residues" evidence="6">
    <location>
        <begin position="20"/>
        <end position="29"/>
    </location>
</feature>
<keyword evidence="7" id="KW-1133">Transmembrane helix</keyword>
<dbReference type="Pfam" id="PF00018">
    <property type="entry name" value="SH3_1"/>
    <property type="match status" value="1"/>
</dbReference>
<reference evidence="9 10" key="1">
    <citation type="journal article" date="2013" name="Curr. Biol.">
        <title>Shared signatures of parasitism and phylogenomics unite Cryptomycota and microsporidia.</title>
        <authorList>
            <person name="James T.Y."/>
            <person name="Pelin A."/>
            <person name="Bonen L."/>
            <person name="Ahrendt S."/>
            <person name="Sain D."/>
            <person name="Corradi N."/>
            <person name="Stajich J.E."/>
        </authorList>
    </citation>
    <scope>NUCLEOTIDE SEQUENCE [LARGE SCALE GENOMIC DNA]</scope>
    <source>
        <strain evidence="9 10">CSF55</strain>
    </source>
</reference>
<name>A0A075ASP5_ROZAC</name>
<organism evidence="9 10">
    <name type="scientific">Rozella allomycis (strain CSF55)</name>
    <dbReference type="NCBI Taxonomy" id="988480"/>
    <lineage>
        <taxon>Eukaryota</taxon>
        <taxon>Fungi</taxon>
        <taxon>Fungi incertae sedis</taxon>
        <taxon>Cryptomycota</taxon>
        <taxon>Cryptomycota incertae sedis</taxon>
        <taxon>Rozella</taxon>
    </lineage>
</organism>
<dbReference type="InterPro" id="IPR001452">
    <property type="entry name" value="SH3_domain"/>
</dbReference>
<dbReference type="PANTHER" id="PTHR14167:SF81">
    <property type="entry name" value="ENDOPHILIN-A"/>
    <property type="match status" value="1"/>
</dbReference>
<accession>A0A075ASP5</accession>
<feature type="transmembrane region" description="Helical" evidence="7">
    <location>
        <begin position="181"/>
        <end position="199"/>
    </location>
</feature>
<keyword evidence="2 5" id="KW-0728">SH3 domain</keyword>
<keyword evidence="4 7" id="KW-0472">Membrane</keyword>
<dbReference type="PRINTS" id="PR00452">
    <property type="entry name" value="SH3DOMAIN"/>
</dbReference>
<evidence type="ECO:0000259" key="8">
    <source>
        <dbReference type="PROSITE" id="PS50002"/>
    </source>
</evidence>
<sequence length="284" mass="31799">MLGYPIPKKPWESNAVIGTTEQFGTDNNNPPLPPRETNPSISTPYSNIPTNYQNYTPYNNYYGSYAVNSPYSYSPYNSFNSYQYGRPQISSNNPGLVALEQVVNSFTQVTHMIDSTVHATYSSFLTIFGVVDQINGLKIHFSQILGMASFFGYLKRFFSRKTGPEQRNDFVKEFSKGRSPGSKIVILFLVMLVALPYLLTKAANHLRKNHIKSPSDYSFAKALYNYSPASESDIPLKVGDIVAILDENTSAGKGWAVGRSQDGKMGYFPLNYVEVVKRPSKNKE</sequence>
<evidence type="ECO:0000313" key="10">
    <source>
        <dbReference type="Proteomes" id="UP000030755"/>
    </source>
</evidence>
<dbReference type="GO" id="GO:0005777">
    <property type="term" value="C:peroxisome"/>
    <property type="evidence" value="ECO:0007669"/>
    <property type="project" value="InterPro"/>
</dbReference>
<feature type="region of interest" description="Disordered" evidence="6">
    <location>
        <begin position="20"/>
        <end position="46"/>
    </location>
</feature>
<feature type="domain" description="SH3" evidence="8">
    <location>
        <begin position="215"/>
        <end position="278"/>
    </location>
</feature>
<dbReference type="PANTHER" id="PTHR14167">
    <property type="entry name" value="SH3 DOMAIN-CONTAINING"/>
    <property type="match status" value="1"/>
</dbReference>
<evidence type="ECO:0000256" key="5">
    <source>
        <dbReference type="PROSITE-ProRule" id="PRU00192"/>
    </source>
</evidence>
<feature type="compositionally biased region" description="Polar residues" evidence="6">
    <location>
        <begin position="37"/>
        <end position="46"/>
    </location>
</feature>
<proteinExistence type="predicted"/>
<dbReference type="GO" id="GO:0016020">
    <property type="term" value="C:membrane"/>
    <property type="evidence" value="ECO:0007669"/>
    <property type="project" value="InterPro"/>
</dbReference>
<evidence type="ECO:0000313" key="9">
    <source>
        <dbReference type="EMBL" id="EPZ33306.1"/>
    </source>
</evidence>
<dbReference type="AlphaFoldDB" id="A0A075ASP5"/>
<protein>
    <recommendedName>
        <fullName evidence="8">SH3 domain-containing protein</fullName>
    </recommendedName>
</protein>
<keyword evidence="3" id="KW-0175">Coiled coil</keyword>
<evidence type="ECO:0000256" key="4">
    <source>
        <dbReference type="ARBA" id="ARBA00023136"/>
    </source>
</evidence>
<evidence type="ECO:0000256" key="7">
    <source>
        <dbReference type="SAM" id="Phobius"/>
    </source>
</evidence>
<dbReference type="GO" id="GO:0016560">
    <property type="term" value="P:protein import into peroxisome matrix, docking"/>
    <property type="evidence" value="ECO:0007669"/>
    <property type="project" value="InterPro"/>
</dbReference>
<keyword evidence="10" id="KW-1185">Reference proteome</keyword>
<dbReference type="PROSITE" id="PS50002">
    <property type="entry name" value="SH3"/>
    <property type="match status" value="1"/>
</dbReference>
<dbReference type="OrthoDB" id="10037838at2759"/>
<dbReference type="Pfam" id="PF04088">
    <property type="entry name" value="Peroxin-13_N"/>
    <property type="match status" value="1"/>
</dbReference>
<gene>
    <name evidence="9" type="ORF">O9G_001718</name>
</gene>
<dbReference type="Gene3D" id="2.30.30.40">
    <property type="entry name" value="SH3 Domains"/>
    <property type="match status" value="1"/>
</dbReference>
<dbReference type="HOGENOM" id="CLU_034386_0_0_1"/>
<keyword evidence="7" id="KW-0812">Transmembrane</keyword>
<dbReference type="OMA" id="LMAAHMS"/>